<keyword evidence="2 6" id="KW-0645">Protease</keyword>
<dbReference type="EMBL" id="CP047895">
    <property type="protein sequence ID" value="QHL90340.1"/>
    <property type="molecule type" value="Genomic_DNA"/>
</dbReference>
<organism evidence="10 11">
    <name type="scientific">Sphingomonas changnyeongensis</name>
    <dbReference type="NCBI Taxonomy" id="2698679"/>
    <lineage>
        <taxon>Bacteria</taxon>
        <taxon>Pseudomonadati</taxon>
        <taxon>Pseudomonadota</taxon>
        <taxon>Alphaproteobacteria</taxon>
        <taxon>Sphingomonadales</taxon>
        <taxon>Sphingomonadaceae</taxon>
        <taxon>Sphingomonas</taxon>
    </lineage>
</organism>
<keyword evidence="5 6" id="KW-0720">Serine protease</keyword>
<evidence type="ECO:0000256" key="4">
    <source>
        <dbReference type="ARBA" id="ARBA00022801"/>
    </source>
</evidence>
<dbReference type="KEGG" id="schy:GVO57_05180"/>
<evidence type="ECO:0000256" key="7">
    <source>
        <dbReference type="RuleBase" id="RU003355"/>
    </source>
</evidence>
<feature type="active site" description="Charge relay system" evidence="6">
    <location>
        <position position="295"/>
    </location>
</feature>
<dbReference type="CDD" id="cd04848">
    <property type="entry name" value="Peptidases_S8_Autotransporter_serine_protease_like"/>
    <property type="match status" value="1"/>
</dbReference>
<dbReference type="InterPro" id="IPR034061">
    <property type="entry name" value="Peptidases_S8_Autotransporter"/>
</dbReference>
<gene>
    <name evidence="10" type="ORF">GVO57_05180</name>
</gene>
<dbReference type="RefSeq" id="WP_160592268.1">
    <property type="nucleotide sequence ID" value="NZ_CP047895.1"/>
</dbReference>
<evidence type="ECO:0000259" key="9">
    <source>
        <dbReference type="Pfam" id="PF00082"/>
    </source>
</evidence>
<dbReference type="InterPro" id="IPR023827">
    <property type="entry name" value="Peptidase_S8_Asp-AS"/>
</dbReference>
<evidence type="ECO:0000256" key="2">
    <source>
        <dbReference type="ARBA" id="ARBA00022670"/>
    </source>
</evidence>
<evidence type="ECO:0000256" key="8">
    <source>
        <dbReference type="SAM" id="MobiDB-lite"/>
    </source>
</evidence>
<evidence type="ECO:0000256" key="3">
    <source>
        <dbReference type="ARBA" id="ARBA00022729"/>
    </source>
</evidence>
<dbReference type="PANTHER" id="PTHR43806:SF11">
    <property type="entry name" value="CEREVISIN-RELATED"/>
    <property type="match status" value="1"/>
</dbReference>
<keyword evidence="3" id="KW-0732">Signal</keyword>
<feature type="active site" description="Charge relay system" evidence="6">
    <location>
        <position position="90"/>
    </location>
</feature>
<dbReference type="PROSITE" id="PS51892">
    <property type="entry name" value="SUBTILASE"/>
    <property type="match status" value="1"/>
</dbReference>
<dbReference type="InterPro" id="IPR015500">
    <property type="entry name" value="Peptidase_S8_subtilisin-rel"/>
</dbReference>
<dbReference type="InterPro" id="IPR023828">
    <property type="entry name" value="Peptidase_S8_Ser-AS"/>
</dbReference>
<evidence type="ECO:0000256" key="1">
    <source>
        <dbReference type="ARBA" id="ARBA00011073"/>
    </source>
</evidence>
<dbReference type="PROSITE" id="PS00138">
    <property type="entry name" value="SUBTILASE_SER"/>
    <property type="match status" value="1"/>
</dbReference>
<feature type="region of interest" description="Disordered" evidence="8">
    <location>
        <begin position="26"/>
        <end position="58"/>
    </location>
</feature>
<feature type="compositionally biased region" description="Pro residues" evidence="8">
    <location>
        <begin position="37"/>
        <end position="54"/>
    </location>
</feature>
<dbReference type="InterPro" id="IPR036852">
    <property type="entry name" value="Peptidase_S8/S53_dom_sf"/>
</dbReference>
<accession>A0A7Z2NVV9</accession>
<dbReference type="AlphaFoldDB" id="A0A7Z2NVV9"/>
<dbReference type="InterPro" id="IPR050131">
    <property type="entry name" value="Peptidase_S8_subtilisin-like"/>
</dbReference>
<evidence type="ECO:0000313" key="10">
    <source>
        <dbReference type="EMBL" id="QHL90340.1"/>
    </source>
</evidence>
<dbReference type="PRINTS" id="PR00723">
    <property type="entry name" value="SUBTILISIN"/>
</dbReference>
<feature type="domain" description="Peptidase S8/S53" evidence="9">
    <location>
        <begin position="81"/>
        <end position="343"/>
    </location>
</feature>
<evidence type="ECO:0000313" key="11">
    <source>
        <dbReference type="Proteomes" id="UP000464468"/>
    </source>
</evidence>
<dbReference type="Pfam" id="PF00082">
    <property type="entry name" value="Peptidase_S8"/>
    <property type="match status" value="1"/>
</dbReference>
<dbReference type="PANTHER" id="PTHR43806">
    <property type="entry name" value="PEPTIDASE S8"/>
    <property type="match status" value="1"/>
</dbReference>
<dbReference type="Gene3D" id="3.40.50.200">
    <property type="entry name" value="Peptidase S8/S53 domain"/>
    <property type="match status" value="1"/>
</dbReference>
<protein>
    <submittedName>
        <fullName evidence="10">S8 family serine peptidase</fullName>
    </submittedName>
</protein>
<dbReference type="GO" id="GO:0006508">
    <property type="term" value="P:proteolysis"/>
    <property type="evidence" value="ECO:0007669"/>
    <property type="project" value="UniProtKB-KW"/>
</dbReference>
<feature type="active site" description="Charge relay system" evidence="6">
    <location>
        <position position="123"/>
    </location>
</feature>
<evidence type="ECO:0000256" key="5">
    <source>
        <dbReference type="ARBA" id="ARBA00022825"/>
    </source>
</evidence>
<reference evidence="10 11" key="1">
    <citation type="submission" date="2020-01" db="EMBL/GenBank/DDBJ databases">
        <title>Sphingomonas sp. C33 whole genome sequece.</title>
        <authorList>
            <person name="Park C."/>
        </authorList>
    </citation>
    <scope>NUCLEOTIDE SEQUENCE [LARGE SCALE GENOMIC DNA]</scope>
    <source>
        <strain evidence="10 11">C33</strain>
    </source>
</reference>
<evidence type="ECO:0000256" key="6">
    <source>
        <dbReference type="PROSITE-ProRule" id="PRU01240"/>
    </source>
</evidence>
<dbReference type="PROSITE" id="PS51257">
    <property type="entry name" value="PROKAR_LIPOPROTEIN"/>
    <property type="match status" value="1"/>
</dbReference>
<dbReference type="PROSITE" id="PS00137">
    <property type="entry name" value="SUBTILASE_HIS"/>
    <property type="match status" value="1"/>
</dbReference>
<dbReference type="GO" id="GO:0004252">
    <property type="term" value="F:serine-type endopeptidase activity"/>
    <property type="evidence" value="ECO:0007669"/>
    <property type="project" value="UniProtKB-UniRule"/>
</dbReference>
<keyword evidence="4 6" id="KW-0378">Hydrolase</keyword>
<dbReference type="SUPFAM" id="SSF52743">
    <property type="entry name" value="Subtilisin-like"/>
    <property type="match status" value="1"/>
</dbReference>
<comment type="similarity">
    <text evidence="1 6 7">Belongs to the peptidase S8 family.</text>
</comment>
<dbReference type="Proteomes" id="UP000464468">
    <property type="component" value="Chromosome"/>
</dbReference>
<dbReference type="PROSITE" id="PS00136">
    <property type="entry name" value="SUBTILASE_ASP"/>
    <property type="match status" value="1"/>
</dbReference>
<dbReference type="InterPro" id="IPR022398">
    <property type="entry name" value="Peptidase_S8_His-AS"/>
</dbReference>
<proteinExistence type="inferred from homology"/>
<sequence>MARNGSGRGFLGGVCALALSACGGGGGGGGVQSTPAPAVPPPVASPSPTPPPPSFDTAEYQRSTGLALANALPAYQAGGSGAGVTVAVIDSGVAAGNAEFAGRLSPASTDVVGTRGIGDESGHGTAVSSVLLGARNDIGTHGVAFGATLLALRTDSVGSCTGAQGECSHNDNAIARALDIAVQQGARVANLSLGGDAPNTALRIAMQRATAAGMVLVISAGNDGAAQPDPFAAVATDGVVARNQIIIAGAYDAGRVIAEFSNRAGAASAFYLTALGTRVRAIDETGTSFLYSGTSFSAPHIAGAAALLAQAFPNLTGAQIVQILLDSADDLGTAGTDAIYGRGGLNIGRAFAPRGGASLAGTGFSLTGQAVSATLSPAMGDAVQRGLGAVMLDGFGRAYDVDLGAGIGVTAPSAMLGPILNQPVRGAGLAHGGAVFGLSLAAGRAVPGDGDPAAYPGVRPDAGFARPLAGFVAGQIGARTALAAGFGQGGAALAARLDGRAEPGLLVARAPADALGFDRRIASAAGVSHRLGALGLSLIAEQGDALRALPGDPRRPLDRAGYALVGLGAARSLGAVALDARLSVMREAGSVLGGRFGAAFGGGGARTLFSDLGARWAPAPGWSLGAAARIGWTRMDGGGLVAEGASFGSTAFAVDLAGTGVFAPGDRLALRVAQPLRVGLAGAGGIAVRLPTGYDYADGSTRFDWRRLNLNPEGREIAVEAGYSGRAMGGAFGANLFWRRDPGHFAALGDDVGLVMRWQTGF</sequence>
<dbReference type="InterPro" id="IPR000209">
    <property type="entry name" value="Peptidase_S8/S53_dom"/>
</dbReference>
<keyword evidence="11" id="KW-1185">Reference proteome</keyword>
<name>A0A7Z2NVV9_9SPHN</name>